<evidence type="ECO:0000313" key="2">
    <source>
        <dbReference type="Proteomes" id="UP000514509"/>
    </source>
</evidence>
<proteinExistence type="predicted"/>
<reference evidence="1 2" key="1">
    <citation type="submission" date="2020-08" db="EMBL/GenBank/DDBJ databases">
        <title>Adhaeribacter dokdonensis sp. nov., isolated from the rhizosphere of Elymus tsukushiensis, a plant native to the Dokdo Islands, Republic of Korea.</title>
        <authorList>
            <person name="Ghim S.Y."/>
        </authorList>
    </citation>
    <scope>NUCLEOTIDE SEQUENCE [LARGE SCALE GENOMIC DNA]</scope>
    <source>
        <strain evidence="1 2">KUDC8001</strain>
    </source>
</reference>
<gene>
    <name evidence="1" type="ORF">HUW48_22255</name>
</gene>
<organism evidence="1 2">
    <name type="scientific">Adhaeribacter radiodurans</name>
    <dbReference type="NCBI Taxonomy" id="2745197"/>
    <lineage>
        <taxon>Bacteria</taxon>
        <taxon>Pseudomonadati</taxon>
        <taxon>Bacteroidota</taxon>
        <taxon>Cytophagia</taxon>
        <taxon>Cytophagales</taxon>
        <taxon>Hymenobacteraceae</taxon>
        <taxon>Adhaeribacter</taxon>
    </lineage>
</organism>
<name>A0A7L7LCL1_9BACT</name>
<dbReference type="KEGG" id="add:HUW48_22255"/>
<keyword evidence="2" id="KW-1185">Reference proteome</keyword>
<dbReference type="AlphaFoldDB" id="A0A7L7LCL1"/>
<accession>A0A7L7LCL1</accession>
<protein>
    <submittedName>
        <fullName evidence="1">Uncharacterized protein</fullName>
    </submittedName>
</protein>
<dbReference type="RefSeq" id="WP_182413024.1">
    <property type="nucleotide sequence ID" value="NZ_CP055153.1"/>
</dbReference>
<sequence length="276" mass="32811">MTKNVVTFILNHGRRIFNINKLEGKPELVQGKILLMWADLVSYSFFLNINPNQINDGVKQLIKIEIAYLQKANDFLNSLIEFSPFGRRENKLQKIYNQLIQERLVKILDLSHPAIINYKEFISQKPEYDKELIEESWIKTFDLDNKTKLKYSADPKYLINGFTYLIRIGVIELDDIESFVYANFNFSNRYKLPNFTKEYNFNWKGKVKNSFPQLLGQLKERRNITSTYEEIVDFVLQYIKIARDSAYQYATQKQKLSKNNLLDYKPFTPDSRYQIY</sequence>
<dbReference type="Proteomes" id="UP000514509">
    <property type="component" value="Chromosome"/>
</dbReference>
<dbReference type="EMBL" id="CP055153">
    <property type="protein sequence ID" value="QMU30578.1"/>
    <property type="molecule type" value="Genomic_DNA"/>
</dbReference>
<evidence type="ECO:0000313" key="1">
    <source>
        <dbReference type="EMBL" id="QMU30578.1"/>
    </source>
</evidence>